<dbReference type="EMBL" id="JABAYA010000041">
    <property type="protein sequence ID" value="KAF7728216.1"/>
    <property type="molecule type" value="Genomic_DNA"/>
</dbReference>
<feature type="domain" description="Protein Lines N-terminal" evidence="1">
    <location>
        <begin position="277"/>
        <end position="344"/>
    </location>
</feature>
<dbReference type="InterPro" id="IPR024875">
    <property type="entry name" value="Protein_Lines"/>
</dbReference>
<dbReference type="AlphaFoldDB" id="A0A8H7BVF7"/>
<dbReference type="Pfam" id="PF14694">
    <property type="entry name" value="LINES_N"/>
    <property type="match status" value="1"/>
</dbReference>
<evidence type="ECO:0000259" key="1">
    <source>
        <dbReference type="Pfam" id="PF14694"/>
    </source>
</evidence>
<sequence length="392" mass="44539">MIISWTTYTTTQASIAQLLDTDTTYVSKKEWVVAAVDSLMTQKLNASMELEVFHAILKSSRHKKSNDPLADDLLSSLANHPQLGKWTMHRLSCKEAVTVPFLVCMIDVVKSNARAADPILAFLASHVDMICLLWQAEHITVVRRSLELVKRLLATYHTPAFCHHVLAGLANYVEHLRQHLLPHHIQILTASDRTEFFYEPVCDNLTVDRECIKQLIQITLTLLSLLPNESWHWLASIPNFQAEDDDEVSLPDILFDFYSNDEDAVELQHAILLLYTNQADALHDWMDEIGVTPHTMFLHFLDRTGMEASMLIDLLISNETDFLAFFVVYLKHIQSNPNAFMHTCIQLFGDDGPSILVSKILHPLLPVLTSAGFPYNASVLVHRIRDILSFME</sequence>
<evidence type="ECO:0000313" key="3">
    <source>
        <dbReference type="Proteomes" id="UP000605846"/>
    </source>
</evidence>
<evidence type="ECO:0000313" key="2">
    <source>
        <dbReference type="EMBL" id="KAF7728216.1"/>
    </source>
</evidence>
<proteinExistence type="predicted"/>
<gene>
    <name evidence="2" type="ORF">EC973_006497</name>
</gene>
<keyword evidence="3" id="KW-1185">Reference proteome</keyword>
<organism evidence="2 3">
    <name type="scientific">Apophysomyces ossiformis</name>
    <dbReference type="NCBI Taxonomy" id="679940"/>
    <lineage>
        <taxon>Eukaryota</taxon>
        <taxon>Fungi</taxon>
        <taxon>Fungi incertae sedis</taxon>
        <taxon>Mucoromycota</taxon>
        <taxon>Mucoromycotina</taxon>
        <taxon>Mucoromycetes</taxon>
        <taxon>Mucorales</taxon>
        <taxon>Mucorineae</taxon>
        <taxon>Mucoraceae</taxon>
        <taxon>Apophysomyces</taxon>
    </lineage>
</organism>
<dbReference type="PANTHER" id="PTHR16057:SF1">
    <property type="entry name" value="PROTEIN LINES HOMOLOG 1"/>
    <property type="match status" value="1"/>
</dbReference>
<dbReference type="PANTHER" id="PTHR16057">
    <property type="entry name" value="WINS1, 2 PROTEIN"/>
    <property type="match status" value="1"/>
</dbReference>
<comment type="caution">
    <text evidence="2">The sequence shown here is derived from an EMBL/GenBank/DDBJ whole genome shotgun (WGS) entry which is preliminary data.</text>
</comment>
<name>A0A8H7BVF7_9FUNG</name>
<dbReference type="OrthoDB" id="8251209at2759"/>
<reference evidence="2" key="1">
    <citation type="submission" date="2020-01" db="EMBL/GenBank/DDBJ databases">
        <title>Genome Sequencing of Three Apophysomyces-Like Fungal Strains Confirms a Novel Fungal Genus in the Mucoromycota with divergent Burkholderia-like Endosymbiotic Bacteria.</title>
        <authorList>
            <person name="Stajich J.E."/>
            <person name="Macias A.M."/>
            <person name="Carter-House D."/>
            <person name="Lovett B."/>
            <person name="Kasson L.R."/>
            <person name="Berry K."/>
            <person name="Grigoriev I."/>
            <person name="Chang Y."/>
            <person name="Spatafora J."/>
            <person name="Kasson M.T."/>
        </authorList>
    </citation>
    <scope>NUCLEOTIDE SEQUENCE</scope>
    <source>
        <strain evidence="2">NRRL A-21654</strain>
    </source>
</reference>
<accession>A0A8H7BVF7</accession>
<dbReference type="InterPro" id="IPR032794">
    <property type="entry name" value="LINES_N"/>
</dbReference>
<protein>
    <recommendedName>
        <fullName evidence="1">Protein Lines N-terminal domain-containing protein</fullName>
    </recommendedName>
</protein>
<dbReference type="Proteomes" id="UP000605846">
    <property type="component" value="Unassembled WGS sequence"/>
</dbReference>